<accession>A0ABR1F9Q6</accession>
<sequence length="404" mass="45671">MTPAAKRARIAGPRQSSESEQNGGGGRGVNGSTRARSEKSYAELDDDEDEDDSNGDDEDEDDEEANGASGDSGDSDDEDEEKEKEEDDESQKEDDPSDEPIQFKVVYRGSLAKKSRKRKSAQTKEGEDYPVYEEPADSADYQVEPKSAWNKMQSYRNFIVADEKFKTGEYVFVKNEQSTVASTITDQMQFWVGRVLEIRATDPTRVYVRIFWMYWPNELPGGRRPYHGKRELVASCHQDVIDVMSISTRAPVVHWTESDDPNGDVLGELYWRQLYLSYTNELLPLRQHCKCMQFSNPDIAMIWCSSCYKRLHQECIIDDILDRYSYDIADVETIKAARKADGYGKKGAQAKKAAKMLKGAECPVTIEIKNREAVAKAYYKSMSGEMKEASIICLLCKADLSDAS</sequence>
<dbReference type="Gene3D" id="2.30.30.490">
    <property type="match status" value="1"/>
</dbReference>
<protein>
    <recommendedName>
        <fullName evidence="2">BAH domain-containing protein</fullName>
    </recommendedName>
</protein>
<evidence type="ECO:0000313" key="3">
    <source>
        <dbReference type="EMBL" id="KAK7205888.1"/>
    </source>
</evidence>
<feature type="compositionally biased region" description="Acidic residues" evidence="1">
    <location>
        <begin position="73"/>
        <end position="98"/>
    </location>
</feature>
<dbReference type="EMBL" id="JBBJBU010000004">
    <property type="protein sequence ID" value="KAK7205888.1"/>
    <property type="molecule type" value="Genomic_DNA"/>
</dbReference>
<feature type="compositionally biased region" description="Basic residues" evidence="1">
    <location>
        <begin position="111"/>
        <end position="121"/>
    </location>
</feature>
<organism evidence="3 4">
    <name type="scientific">Myxozyma melibiosi</name>
    <dbReference type="NCBI Taxonomy" id="54550"/>
    <lineage>
        <taxon>Eukaryota</taxon>
        <taxon>Fungi</taxon>
        <taxon>Dikarya</taxon>
        <taxon>Ascomycota</taxon>
        <taxon>Saccharomycotina</taxon>
        <taxon>Lipomycetes</taxon>
        <taxon>Lipomycetales</taxon>
        <taxon>Lipomycetaceae</taxon>
        <taxon>Myxozyma</taxon>
    </lineage>
</organism>
<dbReference type="PROSITE" id="PS51038">
    <property type="entry name" value="BAH"/>
    <property type="match status" value="1"/>
</dbReference>
<reference evidence="3 4" key="1">
    <citation type="submission" date="2024-03" db="EMBL/GenBank/DDBJ databases">
        <title>Genome-scale model development and genomic sequencing of the oleaginous clade Lipomyces.</title>
        <authorList>
            <consortium name="Lawrence Berkeley National Laboratory"/>
            <person name="Czajka J.J."/>
            <person name="Han Y."/>
            <person name="Kim J."/>
            <person name="Mondo S.J."/>
            <person name="Hofstad B.A."/>
            <person name="Robles A."/>
            <person name="Haridas S."/>
            <person name="Riley R."/>
            <person name="LaButti K."/>
            <person name="Pangilinan J."/>
            <person name="Andreopoulos W."/>
            <person name="Lipzen A."/>
            <person name="Yan J."/>
            <person name="Wang M."/>
            <person name="Ng V."/>
            <person name="Grigoriev I.V."/>
            <person name="Spatafora J.W."/>
            <person name="Magnuson J.K."/>
            <person name="Baker S.E."/>
            <person name="Pomraning K.R."/>
        </authorList>
    </citation>
    <scope>NUCLEOTIDE SEQUENCE [LARGE SCALE GENOMIC DNA]</scope>
    <source>
        <strain evidence="3 4">Phaff 52-87</strain>
    </source>
</reference>
<evidence type="ECO:0000259" key="2">
    <source>
        <dbReference type="PROSITE" id="PS51038"/>
    </source>
</evidence>
<dbReference type="SMART" id="SM00439">
    <property type="entry name" value="BAH"/>
    <property type="match status" value="1"/>
</dbReference>
<evidence type="ECO:0000256" key="1">
    <source>
        <dbReference type="SAM" id="MobiDB-lite"/>
    </source>
</evidence>
<dbReference type="InterPro" id="IPR001025">
    <property type="entry name" value="BAH_dom"/>
</dbReference>
<evidence type="ECO:0000313" key="4">
    <source>
        <dbReference type="Proteomes" id="UP001498771"/>
    </source>
</evidence>
<dbReference type="RefSeq" id="XP_064768921.1">
    <property type="nucleotide sequence ID" value="XM_064912434.1"/>
</dbReference>
<dbReference type="PANTHER" id="PTHR46364">
    <property type="entry name" value="OS08G0421900 PROTEIN"/>
    <property type="match status" value="1"/>
</dbReference>
<dbReference type="Pfam" id="PF01426">
    <property type="entry name" value="BAH"/>
    <property type="match status" value="1"/>
</dbReference>
<feature type="domain" description="BAH" evidence="2">
    <location>
        <begin position="163"/>
        <end position="286"/>
    </location>
</feature>
<name>A0ABR1F9Q6_9ASCO</name>
<feature type="compositionally biased region" description="Acidic residues" evidence="1">
    <location>
        <begin position="43"/>
        <end position="65"/>
    </location>
</feature>
<proteinExistence type="predicted"/>
<feature type="compositionally biased region" description="Acidic residues" evidence="1">
    <location>
        <begin position="128"/>
        <end position="137"/>
    </location>
</feature>
<gene>
    <name evidence="3" type="ORF">BZA70DRAFT_277351</name>
</gene>
<feature type="region of interest" description="Disordered" evidence="1">
    <location>
        <begin position="1"/>
        <end position="138"/>
    </location>
</feature>
<keyword evidence="4" id="KW-1185">Reference proteome</keyword>
<dbReference type="CDD" id="cd04370">
    <property type="entry name" value="BAH"/>
    <property type="match status" value="1"/>
</dbReference>
<dbReference type="Proteomes" id="UP001498771">
    <property type="component" value="Unassembled WGS sequence"/>
</dbReference>
<dbReference type="InterPro" id="IPR043151">
    <property type="entry name" value="BAH_sf"/>
</dbReference>
<dbReference type="GeneID" id="90037946"/>
<comment type="caution">
    <text evidence="3">The sequence shown here is derived from an EMBL/GenBank/DDBJ whole genome shotgun (WGS) entry which is preliminary data.</text>
</comment>